<sequence length="187" mass="20910">MARTTLYLVRHGEQEPDGENLSPRGREQARQLGHRLAGIPFDAIHCSSLPRAAQSAAIVAEHLPGVPAHPCEWAKDRTPIIETYPERYQAFFEQVPPEERDPGAVRLREAVTALSRTADHARHPAADERTDLVVTHNFVIGWFVRHVLEAPDWRWLGLNQANGGLTVLQWETGRPAALLSFNDVGHL</sequence>
<keyword evidence="4" id="KW-1185">Reference proteome</keyword>
<dbReference type="EMBL" id="JAJOMB010000025">
    <property type="protein sequence ID" value="MCD5315887.1"/>
    <property type="molecule type" value="Genomic_DNA"/>
</dbReference>
<dbReference type="PANTHER" id="PTHR20935">
    <property type="entry name" value="PHOSPHOGLYCERATE MUTASE-RELATED"/>
    <property type="match status" value="1"/>
</dbReference>
<evidence type="ECO:0000313" key="3">
    <source>
        <dbReference type="EMBL" id="MCD5315887.1"/>
    </source>
</evidence>
<organism evidence="3 4">
    <name type="scientific">Kineosporia babensis</name>
    <dbReference type="NCBI Taxonomy" id="499548"/>
    <lineage>
        <taxon>Bacteria</taxon>
        <taxon>Bacillati</taxon>
        <taxon>Actinomycetota</taxon>
        <taxon>Actinomycetes</taxon>
        <taxon>Kineosporiales</taxon>
        <taxon>Kineosporiaceae</taxon>
        <taxon>Kineosporia</taxon>
    </lineage>
</organism>
<dbReference type="PANTHER" id="PTHR20935:SF0">
    <property type="entry name" value="SERINE_THREONINE-PROTEIN PHOSPHATASE PGAM5, MITOCHONDRIAL"/>
    <property type="match status" value="1"/>
</dbReference>
<name>A0A9X1NIY3_9ACTN</name>
<evidence type="ECO:0000256" key="2">
    <source>
        <dbReference type="SAM" id="MobiDB-lite"/>
    </source>
</evidence>
<dbReference type="CDD" id="cd07067">
    <property type="entry name" value="HP_PGM_like"/>
    <property type="match status" value="1"/>
</dbReference>
<reference evidence="3" key="1">
    <citation type="submission" date="2021-11" db="EMBL/GenBank/DDBJ databases">
        <title>Streptomyces corallinus and Kineosporia corallina sp. nov., two new coral-derived marine actinobacteria.</title>
        <authorList>
            <person name="Buangrab K."/>
            <person name="Sutthacheep M."/>
            <person name="Yeemin T."/>
            <person name="Harunari E."/>
            <person name="Igarashi Y."/>
            <person name="Sripreechasak P."/>
            <person name="Kanchanasin P."/>
            <person name="Tanasupawat S."/>
            <person name="Phongsopitanun W."/>
        </authorList>
    </citation>
    <scope>NUCLEOTIDE SEQUENCE</scope>
    <source>
        <strain evidence="3">JCM 31032</strain>
    </source>
</reference>
<feature type="region of interest" description="Disordered" evidence="2">
    <location>
        <begin position="1"/>
        <end position="26"/>
    </location>
</feature>
<keyword evidence="1" id="KW-0378">Hydrolase</keyword>
<evidence type="ECO:0000313" key="4">
    <source>
        <dbReference type="Proteomes" id="UP001138997"/>
    </source>
</evidence>
<dbReference type="Proteomes" id="UP001138997">
    <property type="component" value="Unassembled WGS sequence"/>
</dbReference>
<comment type="caution">
    <text evidence="3">The sequence shown here is derived from an EMBL/GenBank/DDBJ whole genome shotgun (WGS) entry which is preliminary data.</text>
</comment>
<proteinExistence type="predicted"/>
<evidence type="ECO:0000256" key="1">
    <source>
        <dbReference type="ARBA" id="ARBA00022801"/>
    </source>
</evidence>
<dbReference type="AlphaFoldDB" id="A0A9X1NIY3"/>
<dbReference type="SUPFAM" id="SSF53254">
    <property type="entry name" value="Phosphoglycerate mutase-like"/>
    <property type="match status" value="1"/>
</dbReference>
<gene>
    <name evidence="3" type="ORF">LR394_33835</name>
</gene>
<dbReference type="InterPro" id="IPR013078">
    <property type="entry name" value="His_Pase_superF_clade-1"/>
</dbReference>
<dbReference type="Pfam" id="PF00300">
    <property type="entry name" value="His_Phos_1"/>
    <property type="match status" value="1"/>
</dbReference>
<dbReference type="RefSeq" id="WP_231448708.1">
    <property type="nucleotide sequence ID" value="NZ_JAJOMB010000025.1"/>
</dbReference>
<dbReference type="InterPro" id="IPR029033">
    <property type="entry name" value="His_PPase_superfam"/>
</dbReference>
<protein>
    <submittedName>
        <fullName evidence="3">Histidine phosphatase family protein</fullName>
    </submittedName>
</protein>
<dbReference type="InterPro" id="IPR051021">
    <property type="entry name" value="Mito_Ser/Thr_phosphatase"/>
</dbReference>
<dbReference type="GO" id="GO:0016787">
    <property type="term" value="F:hydrolase activity"/>
    <property type="evidence" value="ECO:0007669"/>
    <property type="project" value="UniProtKB-KW"/>
</dbReference>
<dbReference type="SMART" id="SM00855">
    <property type="entry name" value="PGAM"/>
    <property type="match status" value="1"/>
</dbReference>
<accession>A0A9X1NIY3</accession>
<dbReference type="Gene3D" id="3.40.50.1240">
    <property type="entry name" value="Phosphoglycerate mutase-like"/>
    <property type="match status" value="1"/>
</dbReference>